<name>A0A645HDJ1_9ZZZZ</name>
<evidence type="ECO:0000313" key="1">
    <source>
        <dbReference type="EMBL" id="MPN37081.1"/>
    </source>
</evidence>
<reference evidence="1" key="1">
    <citation type="submission" date="2019-08" db="EMBL/GenBank/DDBJ databases">
        <authorList>
            <person name="Kucharzyk K."/>
            <person name="Murdoch R.W."/>
            <person name="Higgins S."/>
            <person name="Loffler F."/>
        </authorList>
    </citation>
    <scope>NUCLEOTIDE SEQUENCE</scope>
</reference>
<dbReference type="EMBL" id="VSSQ01091554">
    <property type="protein sequence ID" value="MPN37081.1"/>
    <property type="molecule type" value="Genomic_DNA"/>
</dbReference>
<dbReference type="AlphaFoldDB" id="A0A645HDJ1"/>
<organism evidence="1">
    <name type="scientific">bioreactor metagenome</name>
    <dbReference type="NCBI Taxonomy" id="1076179"/>
    <lineage>
        <taxon>unclassified sequences</taxon>
        <taxon>metagenomes</taxon>
        <taxon>ecological metagenomes</taxon>
    </lineage>
</organism>
<protein>
    <submittedName>
        <fullName evidence="1">Uncharacterized protein</fullName>
    </submittedName>
</protein>
<gene>
    <name evidence="1" type="ORF">SDC9_184597</name>
</gene>
<sequence length="117" mass="12995">MRCLDILVVGCADTGRLRKRIQSNLALQLDLFQSGFTQPIDVLGRILVAVPVIAIIRSGWSVFDSDAKFGQQIGIRQIVGWMGNCCFSITDSKAAIRIEFERLTIVLVHDFPYLALA</sequence>
<accession>A0A645HDJ1</accession>
<proteinExistence type="predicted"/>
<comment type="caution">
    <text evidence="1">The sequence shown here is derived from an EMBL/GenBank/DDBJ whole genome shotgun (WGS) entry which is preliminary data.</text>
</comment>